<dbReference type="Pfam" id="PF01075">
    <property type="entry name" value="Glyco_transf_9"/>
    <property type="match status" value="1"/>
</dbReference>
<keyword evidence="2 3" id="KW-0808">Transferase</keyword>
<keyword evidence="1 3" id="KW-0328">Glycosyltransferase</keyword>
<dbReference type="Gene3D" id="3.40.50.2000">
    <property type="entry name" value="Glycogen Phosphorylase B"/>
    <property type="match status" value="2"/>
</dbReference>
<evidence type="ECO:0000313" key="4">
    <source>
        <dbReference type="Proteomes" id="UP001324380"/>
    </source>
</evidence>
<dbReference type="Proteomes" id="UP001324380">
    <property type="component" value="Chromosome"/>
</dbReference>
<dbReference type="EC" id="2.4.-.-" evidence="3"/>
<name>A0ABZ0TGW2_9SPHI</name>
<accession>A0ABZ0TGW2</accession>
<dbReference type="InterPro" id="IPR002201">
    <property type="entry name" value="Glyco_trans_9"/>
</dbReference>
<evidence type="ECO:0000256" key="1">
    <source>
        <dbReference type="ARBA" id="ARBA00022676"/>
    </source>
</evidence>
<evidence type="ECO:0000256" key="2">
    <source>
        <dbReference type="ARBA" id="ARBA00022679"/>
    </source>
</evidence>
<reference evidence="3 4" key="1">
    <citation type="submission" date="2023-11" db="EMBL/GenBank/DDBJ databases">
        <title>Analysis of the Genomes of Mucilaginibacter gossypii cycad 4 and M. sabulilitoris SNA2: microbes with the potential for plant growth promotion.</title>
        <authorList>
            <person name="Hirsch A.M."/>
            <person name="Humm E."/>
            <person name="Rubbi M."/>
            <person name="Del Vecchio G."/>
            <person name="Ha S.M."/>
            <person name="Pellegrini M."/>
            <person name="Gunsalus R.P."/>
        </authorList>
    </citation>
    <scope>NUCLEOTIDE SEQUENCE [LARGE SCALE GENOMIC DNA]</scope>
    <source>
        <strain evidence="3 4">SNA2</strain>
    </source>
</reference>
<dbReference type="InterPro" id="IPR051199">
    <property type="entry name" value="LPS_LOS_Heptosyltrfase"/>
</dbReference>
<dbReference type="RefSeq" id="WP_321561579.1">
    <property type="nucleotide sequence ID" value="NZ_CP139558.1"/>
</dbReference>
<dbReference type="PANTHER" id="PTHR30160">
    <property type="entry name" value="TETRAACYLDISACCHARIDE 4'-KINASE-RELATED"/>
    <property type="match status" value="1"/>
</dbReference>
<dbReference type="SUPFAM" id="SSF53756">
    <property type="entry name" value="UDP-Glycosyltransferase/glycogen phosphorylase"/>
    <property type="match status" value="1"/>
</dbReference>
<proteinExistence type="predicted"/>
<protein>
    <submittedName>
        <fullName evidence="3">Glycosyltransferase family 9 protein</fullName>
        <ecNumber evidence="3">2.4.-.-</ecNumber>
    </submittedName>
</protein>
<dbReference type="EMBL" id="CP139558">
    <property type="protein sequence ID" value="WPU92417.1"/>
    <property type="molecule type" value="Genomic_DNA"/>
</dbReference>
<gene>
    <name evidence="3" type="ORF">SNE25_24120</name>
</gene>
<keyword evidence="4" id="KW-1185">Reference proteome</keyword>
<evidence type="ECO:0000313" key="3">
    <source>
        <dbReference type="EMBL" id="WPU92417.1"/>
    </source>
</evidence>
<dbReference type="GO" id="GO:0016757">
    <property type="term" value="F:glycosyltransferase activity"/>
    <property type="evidence" value="ECO:0007669"/>
    <property type="project" value="UniProtKB-KW"/>
</dbReference>
<dbReference type="CDD" id="cd03789">
    <property type="entry name" value="GT9_LPS_heptosyltransferase"/>
    <property type="match status" value="1"/>
</dbReference>
<organism evidence="3 4">
    <name type="scientific">Mucilaginibacter sabulilitoris</name>
    <dbReference type="NCBI Taxonomy" id="1173583"/>
    <lineage>
        <taxon>Bacteria</taxon>
        <taxon>Pseudomonadati</taxon>
        <taxon>Bacteroidota</taxon>
        <taxon>Sphingobacteriia</taxon>
        <taxon>Sphingobacteriales</taxon>
        <taxon>Sphingobacteriaceae</taxon>
        <taxon>Mucilaginibacter</taxon>
    </lineage>
</organism>
<sequence length="388" mass="43970">MKEIKYRFSPNMPGKTIKRIKLIDRLLYTTVPKASNKKLSTQNFSKITIVQLAHIGDMILMLPAIKVLKSITGYHINLLVSSQNFTIASRLKYVDSVTIADAPYFARNNKTSYLSYINQLSKITTDLIYDVRGDLRNNFFIKFFVRKKLFVGYDVGGGGALLDVVLPFQHEGHVSGLFNPLFNYLKLPPNHLSDYWNEEDMPYEEIPDLNFPSQFLVVHIGTGAQARKWPVEFFIETIEALSKEIPVYVVGINQDLSVEQHNIISAMPNVVPCIGKYSILQSVYILKKCSLFLGLDSGFSHIAALLKKKVIVLFSGTVNKNVWKPFSFFEDQVLLLNKSVPCDHGTGCGKLSCEDNICMKFITPREVINQLKIALNELKLISDENYVE</sequence>